<name>A0ABT7DU34_9NEIS</name>
<dbReference type="InterPro" id="IPR038255">
    <property type="entry name" value="PBS_linker_sf"/>
</dbReference>
<accession>A0ABT7DU34</accession>
<comment type="caution">
    <text evidence="3">The sequence shown here is derived from an EMBL/GenBank/DDBJ whole genome shotgun (WGS) entry which is preliminary data.</text>
</comment>
<evidence type="ECO:0000259" key="2">
    <source>
        <dbReference type="Pfam" id="PF13946"/>
    </source>
</evidence>
<proteinExistence type="predicted"/>
<evidence type="ECO:0000313" key="4">
    <source>
        <dbReference type="Proteomes" id="UP001172778"/>
    </source>
</evidence>
<evidence type="ECO:0000256" key="1">
    <source>
        <dbReference type="SAM" id="SignalP"/>
    </source>
</evidence>
<dbReference type="Pfam" id="PF13946">
    <property type="entry name" value="DUF4214"/>
    <property type="match status" value="1"/>
</dbReference>
<keyword evidence="4" id="KW-1185">Reference proteome</keyword>
<evidence type="ECO:0000313" key="3">
    <source>
        <dbReference type="EMBL" id="MDK2123590.1"/>
    </source>
</evidence>
<dbReference type="EMBL" id="JARRAF010000005">
    <property type="protein sequence ID" value="MDK2123590.1"/>
    <property type="molecule type" value="Genomic_DNA"/>
</dbReference>
<keyword evidence="1" id="KW-0732">Signal</keyword>
<feature type="chain" id="PRO_5045761794" evidence="1">
    <location>
        <begin position="23"/>
        <end position="230"/>
    </location>
</feature>
<organism evidence="3 4">
    <name type="scientific">Parachitinimonas caeni</name>
    <dbReference type="NCBI Taxonomy" id="3031301"/>
    <lineage>
        <taxon>Bacteria</taxon>
        <taxon>Pseudomonadati</taxon>
        <taxon>Pseudomonadota</taxon>
        <taxon>Betaproteobacteria</taxon>
        <taxon>Neisseriales</taxon>
        <taxon>Chitinibacteraceae</taxon>
        <taxon>Parachitinimonas</taxon>
    </lineage>
</organism>
<dbReference type="RefSeq" id="WP_284099890.1">
    <property type="nucleotide sequence ID" value="NZ_JARRAF010000005.1"/>
</dbReference>
<feature type="domain" description="DUF4214" evidence="2">
    <location>
        <begin position="69"/>
        <end position="134"/>
    </location>
</feature>
<reference evidence="3" key="1">
    <citation type="submission" date="2023-03" db="EMBL/GenBank/DDBJ databases">
        <title>Chitinimonas shenzhenensis gen. nov., sp. nov., a novel member of family Burkholderiaceae isolated from activated sludge collected in Shen Zhen, China.</title>
        <authorList>
            <person name="Wang X."/>
        </authorList>
    </citation>
    <scope>NUCLEOTIDE SEQUENCE</scope>
    <source>
        <strain evidence="3">DQS-5</strain>
    </source>
</reference>
<dbReference type="InterPro" id="IPR025282">
    <property type="entry name" value="DUF4214"/>
</dbReference>
<protein>
    <submittedName>
        <fullName evidence="3">DUF4214 domain-containing protein</fullName>
    </submittedName>
</protein>
<feature type="signal peptide" evidence="1">
    <location>
        <begin position="1"/>
        <end position="22"/>
    </location>
</feature>
<gene>
    <name evidence="3" type="ORF">PZA18_05960</name>
</gene>
<dbReference type="Proteomes" id="UP001172778">
    <property type="component" value="Unassembled WGS sequence"/>
</dbReference>
<sequence>MKKSVIALMMLSGLNVLSVAHAATPGQEAFVDRMYRQALGRAPEPSGFASHIQFINSGFCTKEQAGQVARGFFDSAEFKSFNLTPTEAIRRVYRAVLNREAEPEGLANAVAAVNAGTSVAAIAASFTNSQEFITTQLPTYCNGAPPVNCNGAAVGATKEEYWPFPEYDFPRQIGTTKDFLGREVLLCQKTRYRVYNKFVCNSQGAWIQEFPRTRVFDGFESYQSSGFICF</sequence>
<dbReference type="Gene3D" id="1.10.3130.20">
    <property type="entry name" value="Phycobilisome linker domain"/>
    <property type="match status" value="1"/>
</dbReference>